<geneLocation type="plasmid" evidence="1 2">
    <name>pLM1</name>
</geneLocation>
<dbReference type="AlphaFoldDB" id="A0A0D4CNA7"/>
<gene>
    <name evidence="1" type="ORF">LBLM1_11280</name>
</gene>
<protein>
    <submittedName>
        <fullName evidence="1">Uncharacterized protein</fullName>
    </submittedName>
</protein>
<name>A0A0D4CNA7_LIMMU</name>
<dbReference type="HOGENOM" id="CLU_2666520_0_0_9"/>
<evidence type="ECO:0000313" key="1">
    <source>
        <dbReference type="EMBL" id="AJT51602.1"/>
    </source>
</evidence>
<dbReference type="Proteomes" id="UP000003645">
    <property type="component" value="Plasmid pLM1"/>
</dbReference>
<dbReference type="EMBL" id="CP011014">
    <property type="protein sequence ID" value="AJT51602.1"/>
    <property type="molecule type" value="Genomic_DNA"/>
</dbReference>
<keyword evidence="2" id="KW-1185">Reference proteome</keyword>
<dbReference type="RefSeq" id="WP_006501018.1">
    <property type="nucleotide sequence ID" value="NZ_CP011014.1"/>
</dbReference>
<keyword evidence="1" id="KW-0614">Plasmid</keyword>
<proteinExistence type="predicted"/>
<accession>A0A0D4CNA7</accession>
<sequence length="75" mass="8557">MALSKHDAQIIHDYVNQGERTAFLNGVNVGIQVVTKATDSDEGMEVIFDALRKYMKKSLPDNLEYWQELVELVDD</sequence>
<dbReference type="KEGG" id="lmu:LBLM1_11280"/>
<organism evidence="1 2">
    <name type="scientific">Limosilactobacillus mucosae LM1</name>
    <dbReference type="NCBI Taxonomy" id="1130798"/>
    <lineage>
        <taxon>Bacteria</taxon>
        <taxon>Bacillati</taxon>
        <taxon>Bacillota</taxon>
        <taxon>Bacilli</taxon>
        <taxon>Lactobacillales</taxon>
        <taxon>Lactobacillaceae</taxon>
        <taxon>Limosilactobacillus</taxon>
    </lineage>
</organism>
<evidence type="ECO:0000313" key="2">
    <source>
        <dbReference type="Proteomes" id="UP000003645"/>
    </source>
</evidence>
<reference evidence="1 2" key="1">
    <citation type="journal article" date="2012" name="J. Bacteriol.">
        <title>Genome sequence of Lactobacillus mucosae LM1, isolated from piglet feces.</title>
        <authorList>
            <person name="Lee J.H."/>
            <person name="Valeriano V.D."/>
            <person name="Shin Y.R."/>
            <person name="Chae J.P."/>
            <person name="Kim G.B."/>
            <person name="Ham J.S."/>
            <person name="Chun J."/>
            <person name="Kang D.K."/>
        </authorList>
    </citation>
    <scope>NUCLEOTIDE SEQUENCE [LARGE SCALE GENOMIC DNA]</scope>
    <source>
        <strain evidence="1 2">LM1</strain>
        <plasmid evidence="1">pLM1</plasmid>
    </source>
</reference>